<evidence type="ECO:0000256" key="1">
    <source>
        <dbReference type="SAM" id="SignalP"/>
    </source>
</evidence>
<dbReference type="RefSeq" id="WP_089880775.1">
    <property type="nucleotide sequence ID" value="NZ_FNPF01000003.1"/>
</dbReference>
<sequence length="187" mass="19738">MKLRTITALLGVTLATACGGPDIRFAAPATEPTERIATSFDRIEVMQVGLPIYATTEEIAFQDASGAIEPTGALWADEPGRAVTLQLSRDLAALTGALVAPEPWPFRDFPDAQVDVRVEDFVATSAGTFVLTGQYFVAPEDEEGRDRAVRFSLAAPIVGEAGPRAIAAARNAAVTQLAQQIAANGLR</sequence>
<evidence type="ECO:0000313" key="4">
    <source>
        <dbReference type="Proteomes" id="UP000199286"/>
    </source>
</evidence>
<reference evidence="3 4" key="1">
    <citation type="submission" date="2016-10" db="EMBL/GenBank/DDBJ databases">
        <authorList>
            <person name="de Groot N.N."/>
        </authorList>
    </citation>
    <scope>NUCLEOTIDE SEQUENCE [LARGE SCALE GENOMIC DNA]</scope>
    <source>
        <strain evidence="3 4">DSM 26880</strain>
    </source>
</reference>
<name>A0A1H3H4H3_9RHOB</name>
<organism evidence="3 4">
    <name type="scientific">Citreimonas salinaria</name>
    <dbReference type="NCBI Taxonomy" id="321339"/>
    <lineage>
        <taxon>Bacteria</taxon>
        <taxon>Pseudomonadati</taxon>
        <taxon>Pseudomonadota</taxon>
        <taxon>Alphaproteobacteria</taxon>
        <taxon>Rhodobacterales</taxon>
        <taxon>Roseobacteraceae</taxon>
        <taxon>Citreimonas</taxon>
    </lineage>
</organism>
<dbReference type="Proteomes" id="UP000199286">
    <property type="component" value="Unassembled WGS sequence"/>
</dbReference>
<feature type="chain" id="PRO_5011598522" description="ABC-type transport auxiliary lipoprotein component domain-containing protein" evidence="1">
    <location>
        <begin position="18"/>
        <end position="187"/>
    </location>
</feature>
<dbReference type="STRING" id="321339.SAMN05444340_103222"/>
<proteinExistence type="predicted"/>
<evidence type="ECO:0000313" key="3">
    <source>
        <dbReference type="EMBL" id="SDY10297.1"/>
    </source>
</evidence>
<dbReference type="OrthoDB" id="7858211at2"/>
<feature type="domain" description="ABC-type transport auxiliary lipoprotein component" evidence="2">
    <location>
        <begin position="26"/>
        <end position="182"/>
    </location>
</feature>
<dbReference type="InterPro" id="IPR005586">
    <property type="entry name" value="ABC_trans_aux"/>
</dbReference>
<dbReference type="PROSITE" id="PS51257">
    <property type="entry name" value="PROKAR_LIPOPROTEIN"/>
    <property type="match status" value="1"/>
</dbReference>
<evidence type="ECO:0000259" key="2">
    <source>
        <dbReference type="Pfam" id="PF03886"/>
    </source>
</evidence>
<dbReference type="Gene3D" id="3.40.50.10610">
    <property type="entry name" value="ABC-type transport auxiliary lipoprotein component"/>
    <property type="match status" value="1"/>
</dbReference>
<dbReference type="AlphaFoldDB" id="A0A1H3H4H3"/>
<keyword evidence="4" id="KW-1185">Reference proteome</keyword>
<dbReference type="EMBL" id="FNPF01000003">
    <property type="protein sequence ID" value="SDY10297.1"/>
    <property type="molecule type" value="Genomic_DNA"/>
</dbReference>
<dbReference type="Pfam" id="PF03886">
    <property type="entry name" value="ABC_trans_aux"/>
    <property type="match status" value="1"/>
</dbReference>
<gene>
    <name evidence="3" type="ORF">SAMN05444340_103222</name>
</gene>
<feature type="signal peptide" evidence="1">
    <location>
        <begin position="1"/>
        <end position="17"/>
    </location>
</feature>
<protein>
    <recommendedName>
        <fullName evidence="2">ABC-type transport auxiliary lipoprotein component domain-containing protein</fullName>
    </recommendedName>
</protein>
<keyword evidence="1" id="KW-0732">Signal</keyword>
<accession>A0A1H3H4H3</accession>
<dbReference type="SUPFAM" id="SSF159594">
    <property type="entry name" value="XCC0632-like"/>
    <property type="match status" value="1"/>
</dbReference>